<evidence type="ECO:0000256" key="1">
    <source>
        <dbReference type="ARBA" id="ARBA00034120"/>
    </source>
</evidence>
<protein>
    <submittedName>
        <fullName evidence="3">Group II intron-encoded protein LtrA</fullName>
    </submittedName>
</protein>
<evidence type="ECO:0000313" key="4">
    <source>
        <dbReference type="Proteomes" id="UP000315003"/>
    </source>
</evidence>
<dbReference type="PANTHER" id="PTHR34047">
    <property type="entry name" value="NUCLEAR INTRON MATURASE 1, MITOCHONDRIAL-RELATED"/>
    <property type="match status" value="1"/>
</dbReference>
<organism evidence="3 4">
    <name type="scientific">Stieleria bergensis</name>
    <dbReference type="NCBI Taxonomy" id="2528025"/>
    <lineage>
        <taxon>Bacteria</taxon>
        <taxon>Pseudomonadati</taxon>
        <taxon>Planctomycetota</taxon>
        <taxon>Planctomycetia</taxon>
        <taxon>Pirellulales</taxon>
        <taxon>Pirellulaceae</taxon>
        <taxon>Stieleria</taxon>
    </lineage>
</organism>
<dbReference type="Pfam" id="PF00078">
    <property type="entry name" value="RVT_1"/>
    <property type="match status" value="1"/>
</dbReference>
<dbReference type="EMBL" id="CP036272">
    <property type="protein sequence ID" value="QDT60967.1"/>
    <property type="molecule type" value="Genomic_DNA"/>
</dbReference>
<dbReference type="InterPro" id="IPR043502">
    <property type="entry name" value="DNA/RNA_pol_sf"/>
</dbReference>
<evidence type="ECO:0000259" key="2">
    <source>
        <dbReference type="PROSITE" id="PS50878"/>
    </source>
</evidence>
<accession>A0A517SXU5</accession>
<dbReference type="AlphaFoldDB" id="A0A517SXU5"/>
<dbReference type="CDD" id="cd01651">
    <property type="entry name" value="RT_G2_intron"/>
    <property type="match status" value="1"/>
</dbReference>
<keyword evidence="4" id="KW-1185">Reference proteome</keyword>
<reference evidence="3 4" key="1">
    <citation type="submission" date="2019-02" db="EMBL/GenBank/DDBJ databases">
        <title>Deep-cultivation of Planctomycetes and their phenomic and genomic characterization uncovers novel biology.</title>
        <authorList>
            <person name="Wiegand S."/>
            <person name="Jogler M."/>
            <person name="Boedeker C."/>
            <person name="Pinto D."/>
            <person name="Vollmers J."/>
            <person name="Rivas-Marin E."/>
            <person name="Kohn T."/>
            <person name="Peeters S.H."/>
            <person name="Heuer A."/>
            <person name="Rast P."/>
            <person name="Oberbeckmann S."/>
            <person name="Bunk B."/>
            <person name="Jeske O."/>
            <person name="Meyerdierks A."/>
            <person name="Storesund J.E."/>
            <person name="Kallscheuer N."/>
            <person name="Luecker S."/>
            <person name="Lage O.M."/>
            <person name="Pohl T."/>
            <person name="Merkel B.J."/>
            <person name="Hornburger P."/>
            <person name="Mueller R.-W."/>
            <person name="Bruemmer F."/>
            <person name="Labrenz M."/>
            <person name="Spormann A.M."/>
            <person name="Op den Camp H."/>
            <person name="Overmann J."/>
            <person name="Amann R."/>
            <person name="Jetten M.S.M."/>
            <person name="Mascher T."/>
            <person name="Medema M.H."/>
            <person name="Devos D.P."/>
            <person name="Kaster A.-K."/>
            <person name="Ovreas L."/>
            <person name="Rohde M."/>
            <person name="Galperin M.Y."/>
            <person name="Jogler C."/>
        </authorList>
    </citation>
    <scope>NUCLEOTIDE SEQUENCE [LARGE SCALE GENOMIC DNA]</scope>
    <source>
        <strain evidence="3 4">SV_7m_r</strain>
    </source>
</reference>
<dbReference type="Proteomes" id="UP000315003">
    <property type="component" value="Chromosome"/>
</dbReference>
<dbReference type="SUPFAM" id="SSF56672">
    <property type="entry name" value="DNA/RNA polymerases"/>
    <property type="match status" value="1"/>
</dbReference>
<dbReference type="InterPro" id="IPR000477">
    <property type="entry name" value="RT_dom"/>
</dbReference>
<sequence>MHRHKHLFEQVVSFENVLAAAREALRGKRWREPGASFYADLERQVVDLQAELSGEVYRPGEYHYFRIHEPKERLVAAAPFRDRVVHHAIVRVIQPIFERRFIEDSYASRPGKGTHAAMRRASQFTRRFDYALKCDVQKYFPSIDHGVLMSLVSRVIGDDRLLVLITKVLETHHDRVRQEWSSGGDLFDVRLHKCGLPIGNLTSQFLANVYLDALDHFVKHELRVKGYLRYLDDFLLFGDDRRRLKEQGQRVKDKLASLHLCMHPDKYRLLHTRSGVDFVGFVVRRDGRIRVRAATARRYQAKFRAMRWEVGQGRLPASTLTTSVRAWVAHTKHAQSVGLRRAVLSR</sequence>
<dbReference type="InterPro" id="IPR051083">
    <property type="entry name" value="GrpII_Intron_Splice-Mob/Def"/>
</dbReference>
<proteinExistence type="inferred from homology"/>
<comment type="similarity">
    <text evidence="1">Belongs to the bacterial reverse transcriptase family.</text>
</comment>
<name>A0A517SXU5_9BACT</name>
<feature type="domain" description="Reverse transcriptase" evidence="2">
    <location>
        <begin position="51"/>
        <end position="283"/>
    </location>
</feature>
<dbReference type="RefSeq" id="WP_145274446.1">
    <property type="nucleotide sequence ID" value="NZ_CP036272.1"/>
</dbReference>
<dbReference type="OrthoDB" id="9788687at2"/>
<dbReference type="PANTHER" id="PTHR34047:SF8">
    <property type="entry name" value="PROTEIN YKFC"/>
    <property type="match status" value="1"/>
</dbReference>
<gene>
    <name evidence="3" type="primary">ltrA_9</name>
    <name evidence="3" type="ORF">SV7mr_34970</name>
</gene>
<evidence type="ECO:0000313" key="3">
    <source>
        <dbReference type="EMBL" id="QDT60967.1"/>
    </source>
</evidence>
<dbReference type="PROSITE" id="PS50878">
    <property type="entry name" value="RT_POL"/>
    <property type="match status" value="1"/>
</dbReference>